<sequence length="143" mass="15187">MSATAEPSTTAALRKRLIAQTVISVASALPIGTLPGRRADPQPLQVQGLQAGLMSRAAATSFPHAYHERAEAHELPSELVIASSKGSEQLIVLKFLASVNGATAQGIRLSRGESWSMFLRVRQDAGSVNTHSMNRVAEIQETG</sequence>
<organism evidence="1 2">
    <name type="scientific">Lophium mytilinum</name>
    <dbReference type="NCBI Taxonomy" id="390894"/>
    <lineage>
        <taxon>Eukaryota</taxon>
        <taxon>Fungi</taxon>
        <taxon>Dikarya</taxon>
        <taxon>Ascomycota</taxon>
        <taxon>Pezizomycotina</taxon>
        <taxon>Dothideomycetes</taxon>
        <taxon>Pleosporomycetidae</taxon>
        <taxon>Mytilinidiales</taxon>
        <taxon>Mytilinidiaceae</taxon>
        <taxon>Lophium</taxon>
    </lineage>
</organism>
<dbReference type="Proteomes" id="UP000799750">
    <property type="component" value="Unassembled WGS sequence"/>
</dbReference>
<name>A0A6A6QHN2_9PEZI</name>
<keyword evidence="2" id="KW-1185">Reference proteome</keyword>
<dbReference type="EMBL" id="MU004195">
    <property type="protein sequence ID" value="KAF2491546.1"/>
    <property type="molecule type" value="Genomic_DNA"/>
</dbReference>
<gene>
    <name evidence="1" type="ORF">BU16DRAFT_565245</name>
</gene>
<evidence type="ECO:0000313" key="1">
    <source>
        <dbReference type="EMBL" id="KAF2491546.1"/>
    </source>
</evidence>
<dbReference type="AlphaFoldDB" id="A0A6A6QHN2"/>
<reference evidence="1" key="1">
    <citation type="journal article" date="2020" name="Stud. Mycol.">
        <title>101 Dothideomycetes genomes: a test case for predicting lifestyles and emergence of pathogens.</title>
        <authorList>
            <person name="Haridas S."/>
            <person name="Albert R."/>
            <person name="Binder M."/>
            <person name="Bloem J."/>
            <person name="Labutti K."/>
            <person name="Salamov A."/>
            <person name="Andreopoulos B."/>
            <person name="Baker S."/>
            <person name="Barry K."/>
            <person name="Bills G."/>
            <person name="Bluhm B."/>
            <person name="Cannon C."/>
            <person name="Castanera R."/>
            <person name="Culley D."/>
            <person name="Daum C."/>
            <person name="Ezra D."/>
            <person name="Gonzalez J."/>
            <person name="Henrissat B."/>
            <person name="Kuo A."/>
            <person name="Liang C."/>
            <person name="Lipzen A."/>
            <person name="Lutzoni F."/>
            <person name="Magnuson J."/>
            <person name="Mondo S."/>
            <person name="Nolan M."/>
            <person name="Ohm R."/>
            <person name="Pangilinan J."/>
            <person name="Park H.-J."/>
            <person name="Ramirez L."/>
            <person name="Alfaro M."/>
            <person name="Sun H."/>
            <person name="Tritt A."/>
            <person name="Yoshinaga Y."/>
            <person name="Zwiers L.-H."/>
            <person name="Turgeon B."/>
            <person name="Goodwin S."/>
            <person name="Spatafora J."/>
            <person name="Crous P."/>
            <person name="Grigoriev I."/>
        </authorList>
    </citation>
    <scope>NUCLEOTIDE SEQUENCE</scope>
    <source>
        <strain evidence="1">CBS 269.34</strain>
    </source>
</reference>
<accession>A0A6A6QHN2</accession>
<evidence type="ECO:0000313" key="2">
    <source>
        <dbReference type="Proteomes" id="UP000799750"/>
    </source>
</evidence>
<protein>
    <submittedName>
        <fullName evidence="1">Uncharacterized protein</fullName>
    </submittedName>
</protein>
<proteinExistence type="predicted"/>